<dbReference type="EMBL" id="UASD01000001">
    <property type="protein sequence ID" value="SPX08799.1"/>
    <property type="molecule type" value="Genomic_DNA"/>
</dbReference>
<organism evidence="1 2">
    <name type="scientific">Escherichia coli</name>
    <dbReference type="NCBI Taxonomy" id="562"/>
    <lineage>
        <taxon>Bacteria</taxon>
        <taxon>Pseudomonadati</taxon>
        <taxon>Pseudomonadota</taxon>
        <taxon>Gammaproteobacteria</taxon>
        <taxon>Enterobacterales</taxon>
        <taxon>Enterobacteriaceae</taxon>
        <taxon>Escherichia</taxon>
    </lineage>
</organism>
<evidence type="ECO:0000313" key="1">
    <source>
        <dbReference type="EMBL" id="SPX08799.1"/>
    </source>
</evidence>
<gene>
    <name evidence="1" type="ORF">NCTC9073_00029</name>
</gene>
<dbReference type="AlphaFoldDB" id="A0A2X1PSA3"/>
<accession>A0A2X1PSA3</accession>
<reference evidence="1 2" key="1">
    <citation type="submission" date="2018-06" db="EMBL/GenBank/DDBJ databases">
        <authorList>
            <consortium name="Pathogen Informatics"/>
            <person name="Doyle S."/>
        </authorList>
    </citation>
    <scope>NUCLEOTIDE SEQUENCE [LARGE SCALE GENOMIC DNA]</scope>
    <source>
        <strain evidence="1 2">NCTC9073</strain>
    </source>
</reference>
<proteinExistence type="predicted"/>
<name>A0A2X1PSA3_ECOLX</name>
<protein>
    <submittedName>
        <fullName evidence="1">Uncharacterized protein</fullName>
    </submittedName>
</protein>
<dbReference type="Proteomes" id="UP000250780">
    <property type="component" value="Unassembled WGS sequence"/>
</dbReference>
<evidence type="ECO:0000313" key="2">
    <source>
        <dbReference type="Proteomes" id="UP000250780"/>
    </source>
</evidence>
<sequence>MGDAFGRQQARQFGARIRRFIHRRTEHPQTFFRCVHMNAVGSDRQIPTPLA</sequence>